<keyword evidence="2" id="KW-1185">Reference proteome</keyword>
<gene>
    <name evidence="1" type="primary">Acey_s0230.g2954</name>
    <name evidence="1" type="ORF">Y032_0230g2954</name>
</gene>
<comment type="caution">
    <text evidence="1">The sequence shown here is derived from an EMBL/GenBank/DDBJ whole genome shotgun (WGS) entry which is preliminary data.</text>
</comment>
<proteinExistence type="predicted"/>
<sequence>MARKFVYKHVGNSCVMYARRVGRSRPIVWTEFRKGQYCLIFDLHLLQFQYFHVFITGSKPVYGHNPPKYLSQTVGPWS</sequence>
<evidence type="ECO:0000313" key="2">
    <source>
        <dbReference type="Proteomes" id="UP000024635"/>
    </source>
</evidence>
<accession>A0A016SH03</accession>
<organism evidence="1 2">
    <name type="scientific">Ancylostoma ceylanicum</name>
    <dbReference type="NCBI Taxonomy" id="53326"/>
    <lineage>
        <taxon>Eukaryota</taxon>
        <taxon>Metazoa</taxon>
        <taxon>Ecdysozoa</taxon>
        <taxon>Nematoda</taxon>
        <taxon>Chromadorea</taxon>
        <taxon>Rhabditida</taxon>
        <taxon>Rhabditina</taxon>
        <taxon>Rhabditomorpha</taxon>
        <taxon>Strongyloidea</taxon>
        <taxon>Ancylostomatidae</taxon>
        <taxon>Ancylostomatinae</taxon>
        <taxon>Ancylostoma</taxon>
    </lineage>
</organism>
<evidence type="ECO:0000313" key="1">
    <source>
        <dbReference type="EMBL" id="EYB89549.1"/>
    </source>
</evidence>
<protein>
    <submittedName>
        <fullName evidence="1">Uncharacterized protein</fullName>
    </submittedName>
</protein>
<dbReference type="EMBL" id="JARK01001566">
    <property type="protein sequence ID" value="EYB89549.1"/>
    <property type="molecule type" value="Genomic_DNA"/>
</dbReference>
<dbReference type="AlphaFoldDB" id="A0A016SH03"/>
<name>A0A016SH03_9BILA</name>
<dbReference type="Proteomes" id="UP000024635">
    <property type="component" value="Unassembled WGS sequence"/>
</dbReference>
<reference evidence="2" key="1">
    <citation type="journal article" date="2015" name="Nat. Genet.">
        <title>The genome and transcriptome of the zoonotic hookworm Ancylostoma ceylanicum identify infection-specific gene families.</title>
        <authorList>
            <person name="Schwarz E.M."/>
            <person name="Hu Y."/>
            <person name="Antoshechkin I."/>
            <person name="Miller M.M."/>
            <person name="Sternberg P.W."/>
            <person name="Aroian R.V."/>
        </authorList>
    </citation>
    <scope>NUCLEOTIDE SEQUENCE</scope>
    <source>
        <strain evidence="2">HY135</strain>
    </source>
</reference>